<protein>
    <submittedName>
        <fullName evidence="1">Uncharacterized protein</fullName>
    </submittedName>
</protein>
<accession>A0A9N8KTF3</accession>
<name>A0A9N8KTF3_CHRIL</name>
<dbReference type="EMBL" id="LR824004">
    <property type="protein sequence ID" value="CAD0194402.1"/>
    <property type="molecule type" value="Genomic_DNA"/>
</dbReference>
<gene>
    <name evidence="1" type="ORF">CINC_LOCUS690</name>
</gene>
<evidence type="ECO:0000313" key="1">
    <source>
        <dbReference type="EMBL" id="CAD0194402.1"/>
    </source>
</evidence>
<dbReference type="Proteomes" id="UP001154114">
    <property type="component" value="Chromosome 1"/>
</dbReference>
<dbReference type="AlphaFoldDB" id="A0A9N8KTF3"/>
<organism evidence="1 2">
    <name type="scientific">Chrysodeixis includens</name>
    <name type="common">Soybean looper</name>
    <name type="synonym">Pseudoplusia includens</name>
    <dbReference type="NCBI Taxonomy" id="689277"/>
    <lineage>
        <taxon>Eukaryota</taxon>
        <taxon>Metazoa</taxon>
        <taxon>Ecdysozoa</taxon>
        <taxon>Arthropoda</taxon>
        <taxon>Hexapoda</taxon>
        <taxon>Insecta</taxon>
        <taxon>Pterygota</taxon>
        <taxon>Neoptera</taxon>
        <taxon>Endopterygota</taxon>
        <taxon>Lepidoptera</taxon>
        <taxon>Glossata</taxon>
        <taxon>Ditrysia</taxon>
        <taxon>Noctuoidea</taxon>
        <taxon>Noctuidae</taxon>
        <taxon>Plusiinae</taxon>
        <taxon>Chrysodeixis</taxon>
    </lineage>
</organism>
<proteinExistence type="predicted"/>
<evidence type="ECO:0000313" key="2">
    <source>
        <dbReference type="Proteomes" id="UP001154114"/>
    </source>
</evidence>
<sequence>MITDSFVKRGELCTSIRSPSGFIFQEFSARRSTDLTQVIQSLDSATVILDVPQTISYCRWHRRYTTQLNNRKDYYIQVVGSKADKSKNVDNRHFAKVSGLVPKNLRCYSEASLLPQAVVCWVFKRVLEPPSANKKFSINNLVPGTSIISKYREDSRNIRPLRLNELDPAAAGSVKISAELSNICTVRWKLRRELCADGAQLTDHLASTQRLAFKLKNISSRIAHSTPHTSPLW</sequence>
<reference evidence="1" key="1">
    <citation type="submission" date="2021-12" db="EMBL/GenBank/DDBJ databases">
        <authorList>
            <person name="King R."/>
        </authorList>
    </citation>
    <scope>NUCLEOTIDE SEQUENCE</scope>
</reference>
<keyword evidence="2" id="KW-1185">Reference proteome</keyword>